<feature type="binding site" evidence="12">
    <location>
        <position position="126"/>
    </location>
    <ligand>
        <name>substrate</name>
    </ligand>
</feature>
<dbReference type="Pfam" id="PF01180">
    <property type="entry name" value="DHO_dh"/>
    <property type="match status" value="1"/>
</dbReference>
<dbReference type="RefSeq" id="WP_132224911.1">
    <property type="nucleotide sequence ID" value="NZ_JANKBG010000011.1"/>
</dbReference>
<dbReference type="NCBIfam" id="NF005574">
    <property type="entry name" value="PRK07259.1"/>
    <property type="match status" value="1"/>
</dbReference>
<dbReference type="HAMAP" id="MF_00224">
    <property type="entry name" value="DHO_dh_type1"/>
    <property type="match status" value="1"/>
</dbReference>
<dbReference type="PANTHER" id="PTHR48109">
    <property type="entry name" value="DIHYDROOROTATE DEHYDROGENASE (QUINONE), MITOCHONDRIAL-RELATED"/>
    <property type="match status" value="1"/>
</dbReference>
<evidence type="ECO:0000259" key="13">
    <source>
        <dbReference type="Pfam" id="PF01180"/>
    </source>
</evidence>
<protein>
    <recommendedName>
        <fullName evidence="12">Dihydroorotate dehydrogenase</fullName>
        <shortName evidence="12">DHOD</shortName>
        <shortName evidence="12">DHODase</shortName>
        <shortName evidence="12">DHOdehase</shortName>
        <ecNumber evidence="12">1.3.-.-</ecNumber>
    </recommendedName>
</protein>
<dbReference type="EC" id="1.3.-.-" evidence="12"/>
<feature type="domain" description="Dihydroorotate dehydrogenase catalytic" evidence="13">
    <location>
        <begin position="3"/>
        <end position="285"/>
    </location>
</feature>
<comment type="catalytic activity">
    <reaction evidence="12">
        <text>(S)-dihydroorotate + A = orotate + AH2</text>
        <dbReference type="Rhea" id="RHEA:18073"/>
        <dbReference type="ChEBI" id="CHEBI:13193"/>
        <dbReference type="ChEBI" id="CHEBI:17499"/>
        <dbReference type="ChEBI" id="CHEBI:30839"/>
        <dbReference type="ChEBI" id="CHEBI:30864"/>
    </reaction>
</comment>
<dbReference type="UniPathway" id="UPA00070"/>
<comment type="cofactor">
    <cofactor evidence="12">
        <name>FMN</name>
        <dbReference type="ChEBI" id="CHEBI:58210"/>
    </cofactor>
    <text evidence="12">Binds 1 FMN per subunit.</text>
</comment>
<comment type="catalytic activity">
    <reaction evidence="11">
        <text>(S)-dihydroorotate + NAD(+) = orotate + NADH + H(+)</text>
        <dbReference type="Rhea" id="RHEA:13513"/>
        <dbReference type="ChEBI" id="CHEBI:15378"/>
        <dbReference type="ChEBI" id="CHEBI:30839"/>
        <dbReference type="ChEBI" id="CHEBI:30864"/>
        <dbReference type="ChEBI" id="CHEBI:57540"/>
        <dbReference type="ChEBI" id="CHEBI:57945"/>
        <dbReference type="EC" id="1.3.1.14"/>
    </reaction>
</comment>
<keyword evidence="5 12" id="KW-0963">Cytoplasm</keyword>
<dbReference type="InterPro" id="IPR024920">
    <property type="entry name" value="Dihydroorotate_DH_1"/>
</dbReference>
<comment type="similarity">
    <text evidence="3 12">Belongs to the dihydroorotate dehydrogenase family. Type 1 subfamily.</text>
</comment>
<evidence type="ECO:0000256" key="11">
    <source>
        <dbReference type="ARBA" id="ARBA00048996"/>
    </source>
</evidence>
<keyword evidence="10" id="KW-0520">NAD</keyword>
<feature type="binding site" evidence="12">
    <location>
        <begin position="44"/>
        <end position="45"/>
    </location>
    <ligand>
        <name>FMN</name>
        <dbReference type="ChEBI" id="CHEBI:58210"/>
    </ligand>
</feature>
<dbReference type="PANTHER" id="PTHR48109:SF1">
    <property type="entry name" value="DIHYDROOROTATE DEHYDROGENASE (FUMARATE)"/>
    <property type="match status" value="1"/>
</dbReference>
<evidence type="ECO:0000313" key="15">
    <source>
        <dbReference type="Proteomes" id="UP000295773"/>
    </source>
</evidence>
<dbReference type="InterPro" id="IPR033888">
    <property type="entry name" value="DHOD_1B"/>
</dbReference>
<feature type="binding site" evidence="12">
    <location>
        <position position="216"/>
    </location>
    <ligand>
        <name>FMN</name>
        <dbReference type="ChEBI" id="CHEBI:58210"/>
    </ligand>
</feature>
<feature type="binding site" evidence="12">
    <location>
        <position position="190"/>
    </location>
    <ligand>
        <name>FMN</name>
        <dbReference type="ChEBI" id="CHEBI:58210"/>
    </ligand>
</feature>
<dbReference type="CDD" id="cd04740">
    <property type="entry name" value="DHOD_1B_like"/>
    <property type="match status" value="1"/>
</dbReference>
<keyword evidence="7 12" id="KW-0288">FMN</keyword>
<proteinExistence type="inferred from homology"/>
<evidence type="ECO:0000256" key="1">
    <source>
        <dbReference type="ARBA" id="ARBA00004496"/>
    </source>
</evidence>
<feature type="binding site" evidence="12">
    <location>
        <position position="20"/>
    </location>
    <ligand>
        <name>FMN</name>
        <dbReference type="ChEBI" id="CHEBI:58210"/>
    </ligand>
</feature>
<reference evidence="14 15" key="1">
    <citation type="submission" date="2019-03" db="EMBL/GenBank/DDBJ databases">
        <title>Genomic Encyclopedia of Type Strains, Phase IV (KMG-IV): sequencing the most valuable type-strain genomes for metagenomic binning, comparative biology and taxonomic classification.</title>
        <authorList>
            <person name="Goeker M."/>
        </authorList>
    </citation>
    <scope>NUCLEOTIDE SEQUENCE [LARGE SCALE GENOMIC DNA]</scope>
    <source>
        <strain evidence="14 15">DSM 29481</strain>
    </source>
</reference>
<comment type="function">
    <text evidence="12">Catalyzes the conversion of dihydroorotate to orotate.</text>
</comment>
<comment type="caution">
    <text evidence="14">The sequence shown here is derived from an EMBL/GenBank/DDBJ whole genome shotgun (WGS) entry which is preliminary data.</text>
</comment>
<evidence type="ECO:0000256" key="7">
    <source>
        <dbReference type="ARBA" id="ARBA00022643"/>
    </source>
</evidence>
<evidence type="ECO:0000256" key="5">
    <source>
        <dbReference type="ARBA" id="ARBA00022490"/>
    </source>
</evidence>
<dbReference type="GO" id="GO:0004589">
    <property type="term" value="F:dihydroorotate dehydrogenase (NAD+) activity"/>
    <property type="evidence" value="ECO:0007669"/>
    <property type="project" value="UniProtKB-EC"/>
</dbReference>
<evidence type="ECO:0000256" key="4">
    <source>
        <dbReference type="ARBA" id="ARBA00011669"/>
    </source>
</evidence>
<dbReference type="GO" id="GO:0044205">
    <property type="term" value="P:'de novo' UMP biosynthetic process"/>
    <property type="evidence" value="ECO:0007669"/>
    <property type="project" value="UniProtKB-UniRule"/>
</dbReference>
<sequence length="302" mass="32067">MDLHVKLPGLNLKNPIIPASGCFGFGREFAELYDLSLLGGIAIKSATPQKRFGNPTPRVAETPSGMLNAIGLQNPGVDVILEKELPWLAQFDTEIIANVAGASEEEYVEVIEKLNASQVVKAYELNISCPNVKHGGIGLGTTPELAAKVTKMAKAAANKPVYVKLSPNVTNIVEIAKAVEEAGADGLVMINTMMGMRLDLHTGKPILANVTGGLSGPAIKPVAIRMVYQVAQAVNIPIIGVGGITRAEDVLEFLYAGASAVEVGMQNFIDPYCCVKIIEELPKVLETYGVNSLQEAVGRSFK</sequence>
<keyword evidence="9 12" id="KW-0560">Oxidoreductase</keyword>
<keyword evidence="6 12" id="KW-0285">Flavoprotein</keyword>
<feature type="binding site" evidence="12">
    <location>
        <begin position="242"/>
        <end position="243"/>
    </location>
    <ligand>
        <name>FMN</name>
        <dbReference type="ChEBI" id="CHEBI:58210"/>
    </ligand>
</feature>
<feature type="binding site" evidence="12">
    <location>
        <begin position="68"/>
        <end position="72"/>
    </location>
    <ligand>
        <name>substrate</name>
    </ligand>
</feature>
<comment type="caution">
    <text evidence="12">Lacks conserved residue(s) required for the propagation of feature annotation.</text>
</comment>
<dbReference type="SUPFAM" id="SSF51395">
    <property type="entry name" value="FMN-linked oxidoreductases"/>
    <property type="match status" value="1"/>
</dbReference>
<organism evidence="14 15">
    <name type="scientific">Longicatena caecimuris</name>
    <dbReference type="NCBI Taxonomy" id="1796635"/>
    <lineage>
        <taxon>Bacteria</taxon>
        <taxon>Bacillati</taxon>
        <taxon>Bacillota</taxon>
        <taxon>Erysipelotrichia</taxon>
        <taxon>Erysipelotrichales</taxon>
        <taxon>Erysipelotrichaceae</taxon>
        <taxon>Longicatena</taxon>
    </lineage>
</organism>
<dbReference type="Gene3D" id="3.20.20.70">
    <property type="entry name" value="Aldolase class I"/>
    <property type="match status" value="1"/>
</dbReference>
<dbReference type="Proteomes" id="UP000295773">
    <property type="component" value="Unassembled WGS sequence"/>
</dbReference>
<comment type="pathway">
    <text evidence="2">Pyrimidine metabolism; UMP biosynthesis via de novo pathway; orotate from (S)-dihydroorotate (NAD(+) route): step 1/1.</text>
</comment>
<dbReference type="AlphaFoldDB" id="A0A4R3TD96"/>
<dbReference type="InterPro" id="IPR050074">
    <property type="entry name" value="DHO_dehydrogenase"/>
</dbReference>
<gene>
    <name evidence="12" type="primary">pyrD</name>
    <name evidence="14" type="ORF">EDD61_11164</name>
</gene>
<dbReference type="InterPro" id="IPR001295">
    <property type="entry name" value="Dihydroorotate_DH_CS"/>
</dbReference>
<comment type="subunit">
    <text evidence="4">Heterotetramer of 2 PyrK and 2 PyrD type B subunits.</text>
</comment>
<dbReference type="EMBL" id="SMBP01000011">
    <property type="protein sequence ID" value="TCU59136.1"/>
    <property type="molecule type" value="Genomic_DNA"/>
</dbReference>
<feature type="binding site" evidence="12">
    <location>
        <position position="126"/>
    </location>
    <ligand>
        <name>FMN</name>
        <dbReference type="ChEBI" id="CHEBI:58210"/>
    </ligand>
</feature>
<evidence type="ECO:0000256" key="3">
    <source>
        <dbReference type="ARBA" id="ARBA00008008"/>
    </source>
</evidence>
<keyword evidence="15" id="KW-1185">Reference proteome</keyword>
<comment type="subcellular location">
    <subcellularLocation>
        <location evidence="1 12">Cytoplasm</location>
    </subcellularLocation>
</comment>
<dbReference type="GO" id="GO:0005737">
    <property type="term" value="C:cytoplasm"/>
    <property type="evidence" value="ECO:0007669"/>
    <property type="project" value="UniProtKB-SubCell"/>
</dbReference>
<dbReference type="InterPro" id="IPR049622">
    <property type="entry name" value="Dihydroorotate_DH_I"/>
</dbReference>
<dbReference type="InterPro" id="IPR005720">
    <property type="entry name" value="Dihydroorotate_DH_cat"/>
</dbReference>
<feature type="binding site" evidence="12">
    <location>
        <position position="44"/>
    </location>
    <ligand>
        <name>substrate</name>
    </ligand>
</feature>
<dbReference type="GO" id="GO:0006207">
    <property type="term" value="P:'de novo' pyrimidine nucleobase biosynthetic process"/>
    <property type="evidence" value="ECO:0007669"/>
    <property type="project" value="InterPro"/>
</dbReference>
<feature type="binding site" evidence="12">
    <location>
        <position position="164"/>
    </location>
    <ligand>
        <name>FMN</name>
        <dbReference type="ChEBI" id="CHEBI:58210"/>
    </ligand>
</feature>
<evidence type="ECO:0000313" key="14">
    <source>
        <dbReference type="EMBL" id="TCU59136.1"/>
    </source>
</evidence>
<name>A0A4R3TD96_9FIRM</name>
<dbReference type="PIRSF" id="PIRSF000164">
    <property type="entry name" value="DHO_oxidase"/>
    <property type="match status" value="1"/>
</dbReference>
<dbReference type="PROSITE" id="PS00911">
    <property type="entry name" value="DHODEHASE_1"/>
    <property type="match status" value="1"/>
</dbReference>
<dbReference type="InterPro" id="IPR012135">
    <property type="entry name" value="Dihydroorotate_DH_1_2"/>
</dbReference>
<evidence type="ECO:0000256" key="2">
    <source>
        <dbReference type="ARBA" id="ARBA00004715"/>
    </source>
</evidence>
<evidence type="ECO:0000256" key="10">
    <source>
        <dbReference type="ARBA" id="ARBA00023027"/>
    </source>
</evidence>
<dbReference type="InterPro" id="IPR013785">
    <property type="entry name" value="Aldolase_TIM"/>
</dbReference>
<evidence type="ECO:0000256" key="12">
    <source>
        <dbReference type="HAMAP-Rule" id="MF_00224"/>
    </source>
</evidence>
<evidence type="ECO:0000256" key="9">
    <source>
        <dbReference type="ARBA" id="ARBA00023002"/>
    </source>
</evidence>
<feature type="binding site" evidence="12">
    <location>
        <begin position="191"/>
        <end position="192"/>
    </location>
    <ligand>
        <name>substrate</name>
    </ligand>
</feature>
<dbReference type="NCBIfam" id="TIGR01037">
    <property type="entry name" value="pyrD_sub1_fam"/>
    <property type="match status" value="1"/>
</dbReference>
<feature type="binding site" evidence="12">
    <location>
        <position position="98"/>
    </location>
    <ligand>
        <name>FMN</name>
        <dbReference type="ChEBI" id="CHEBI:58210"/>
    </ligand>
</feature>
<dbReference type="FunFam" id="3.20.20.70:FF:000069">
    <property type="entry name" value="Dihydroorotate dehydrogenase"/>
    <property type="match status" value="1"/>
</dbReference>
<evidence type="ECO:0000256" key="8">
    <source>
        <dbReference type="ARBA" id="ARBA00022975"/>
    </source>
</evidence>
<keyword evidence="8 12" id="KW-0665">Pyrimidine biosynthesis</keyword>
<evidence type="ECO:0000256" key="6">
    <source>
        <dbReference type="ARBA" id="ARBA00022630"/>
    </source>
</evidence>
<feature type="active site" description="Nucleophile" evidence="12">
    <location>
        <position position="129"/>
    </location>
</feature>
<accession>A0A4R3TD96</accession>